<keyword evidence="4" id="KW-1185">Reference proteome</keyword>
<dbReference type="AlphaFoldDB" id="A0A9W7GJG2"/>
<feature type="compositionally biased region" description="Gly residues" evidence="1">
    <location>
        <begin position="206"/>
        <end position="215"/>
    </location>
</feature>
<feature type="compositionally biased region" description="Low complexity" evidence="1">
    <location>
        <begin position="216"/>
        <end position="247"/>
    </location>
</feature>
<sequence length="559" mass="61723">MGMFAAQSHNDLQSTGSSNGSTPRLDKRRKPFGVKQIAMMKSRNDPHLLEKGFEVVCTVRESDGSRVRITLDNGQYFVLKIPQEFDGRFHEITSNDRFNLETKFSYVDSSAAEPVITYESALAKGNAIVLLLCGAQVAARWEVFGGAVGGMEGELDFYLCAGTMTALYVMYLIARSRVGGGGGQEGRAIQVTLRSVEKKGRTRSRSGGGGGGGGSSSHTASSAVSSATPQREGSSSVSSSQTVNSVGPPSPVWPSIPSSTPTATKVPNAAGIHTLPPPDTWVHSPVLIRSAVTAPTKIDGVPCTPFSQFKVNNIPIPFETKLFKGMAMIRIANLPDSPADYFTGRNRKCQVAIQGQFKKRTRFDKCFSGQEFYQKIPGLPSKRVVDMVFSLLSSKLPPTFQQDVFADKPYFLSPLVNTVQGFAVETPSAAQDIYGSSSEKFTLREDTLLLGDEVPRDGEARRKYFAREENLVKYHFEPDLMYTFDYYQHFLDMPSLKFVVTSFLKFDISGIVGPQPLQLSMAKSMDGEGYYWNFEIWHEKLLKYHKEGEEKEREKEKDV</sequence>
<feature type="domain" description="Domain of unknown function at the cortex 1" evidence="2">
    <location>
        <begin position="310"/>
        <end position="538"/>
    </location>
</feature>
<dbReference type="OrthoDB" id="42898at2759"/>
<dbReference type="PANTHER" id="PTHR34826">
    <property type="entry name" value="UPF0590 PROTEIN C409.17C"/>
    <property type="match status" value="1"/>
</dbReference>
<dbReference type="Proteomes" id="UP001165065">
    <property type="component" value="Unassembled WGS sequence"/>
</dbReference>
<dbReference type="EMBL" id="BRYA01000313">
    <property type="protein sequence ID" value="GMI46807.1"/>
    <property type="molecule type" value="Genomic_DNA"/>
</dbReference>
<comment type="caution">
    <text evidence="3">The sequence shown here is derived from an EMBL/GenBank/DDBJ whole genome shotgun (WGS) entry which is preliminary data.</text>
</comment>
<name>A0A9W7GJG2_9STRA</name>
<protein>
    <recommendedName>
        <fullName evidence="2">Domain of unknown function at the cortex 1 domain-containing protein</fullName>
    </recommendedName>
</protein>
<feature type="compositionally biased region" description="Polar residues" evidence="1">
    <location>
        <begin position="7"/>
        <end position="22"/>
    </location>
</feature>
<feature type="region of interest" description="Disordered" evidence="1">
    <location>
        <begin position="1"/>
        <end position="28"/>
    </location>
</feature>
<feature type="region of interest" description="Disordered" evidence="1">
    <location>
        <begin position="194"/>
        <end position="277"/>
    </location>
</feature>
<evidence type="ECO:0000259" key="2">
    <source>
        <dbReference type="Pfam" id="PF08588"/>
    </source>
</evidence>
<dbReference type="PANTHER" id="PTHR34826:SF2">
    <property type="entry name" value="UPF0590 PROTEIN C409.17C"/>
    <property type="match status" value="1"/>
</dbReference>
<reference evidence="4" key="1">
    <citation type="journal article" date="2023" name="Commun. Biol.">
        <title>Genome analysis of Parmales, the sister group of diatoms, reveals the evolutionary specialization of diatoms from phago-mixotrophs to photoautotrophs.</title>
        <authorList>
            <person name="Ban H."/>
            <person name="Sato S."/>
            <person name="Yoshikawa S."/>
            <person name="Yamada K."/>
            <person name="Nakamura Y."/>
            <person name="Ichinomiya M."/>
            <person name="Sato N."/>
            <person name="Blanc-Mathieu R."/>
            <person name="Endo H."/>
            <person name="Kuwata A."/>
            <person name="Ogata H."/>
        </authorList>
    </citation>
    <scope>NUCLEOTIDE SEQUENCE [LARGE SCALE GENOMIC DNA]</scope>
</reference>
<organism evidence="3 4">
    <name type="scientific">Triparma columacea</name>
    <dbReference type="NCBI Taxonomy" id="722753"/>
    <lineage>
        <taxon>Eukaryota</taxon>
        <taxon>Sar</taxon>
        <taxon>Stramenopiles</taxon>
        <taxon>Ochrophyta</taxon>
        <taxon>Bolidophyceae</taxon>
        <taxon>Parmales</taxon>
        <taxon>Triparmaceae</taxon>
        <taxon>Triparma</taxon>
    </lineage>
</organism>
<evidence type="ECO:0000256" key="1">
    <source>
        <dbReference type="SAM" id="MobiDB-lite"/>
    </source>
</evidence>
<dbReference type="Pfam" id="PF08588">
    <property type="entry name" value="Duc1"/>
    <property type="match status" value="1"/>
</dbReference>
<gene>
    <name evidence="3" type="ORF">TrCOL_g2492</name>
</gene>
<proteinExistence type="predicted"/>
<evidence type="ECO:0000313" key="4">
    <source>
        <dbReference type="Proteomes" id="UP001165065"/>
    </source>
</evidence>
<dbReference type="InterPro" id="IPR013897">
    <property type="entry name" value="Duc1"/>
</dbReference>
<accession>A0A9W7GJG2</accession>
<evidence type="ECO:0000313" key="3">
    <source>
        <dbReference type="EMBL" id="GMI46807.1"/>
    </source>
</evidence>